<dbReference type="GO" id="GO:0005524">
    <property type="term" value="F:ATP binding"/>
    <property type="evidence" value="ECO:0007669"/>
    <property type="project" value="UniProtKB-KW"/>
</dbReference>
<dbReference type="InterPro" id="IPR003395">
    <property type="entry name" value="RecF/RecN/SMC_N"/>
</dbReference>
<keyword evidence="5 9" id="KW-0227">DNA damage</keyword>
<keyword evidence="4" id="KW-0547">Nucleotide-binding</keyword>
<dbReference type="InterPro" id="IPR004604">
    <property type="entry name" value="DNA_recomb/repair_RecN"/>
</dbReference>
<dbReference type="Pfam" id="PF02463">
    <property type="entry name" value="SMC_N"/>
    <property type="match status" value="1"/>
</dbReference>
<dbReference type="SUPFAM" id="SSF52540">
    <property type="entry name" value="P-loop containing nucleoside triphosphate hydrolases"/>
    <property type="match status" value="2"/>
</dbReference>
<evidence type="ECO:0000256" key="2">
    <source>
        <dbReference type="ARBA" id="ARBA00009441"/>
    </source>
</evidence>
<dbReference type="NCBIfam" id="TIGR00634">
    <property type="entry name" value="recN"/>
    <property type="match status" value="1"/>
</dbReference>
<name>A0A398CDW4_9BURK</name>
<dbReference type="PANTHER" id="PTHR11059">
    <property type="entry name" value="DNA REPAIR PROTEIN RECN"/>
    <property type="match status" value="1"/>
</dbReference>
<evidence type="ECO:0000256" key="6">
    <source>
        <dbReference type="ARBA" id="ARBA00022840"/>
    </source>
</evidence>
<dbReference type="InterPro" id="IPR027417">
    <property type="entry name" value="P-loop_NTPase"/>
</dbReference>
<dbReference type="PANTHER" id="PTHR11059:SF0">
    <property type="entry name" value="DNA REPAIR PROTEIN RECN"/>
    <property type="match status" value="1"/>
</dbReference>
<organism evidence="11 12">
    <name type="scientific">Simplicispira hankyongi</name>
    <dbReference type="NCBI Taxonomy" id="2315688"/>
    <lineage>
        <taxon>Bacteria</taxon>
        <taxon>Pseudomonadati</taxon>
        <taxon>Pseudomonadota</taxon>
        <taxon>Betaproteobacteria</taxon>
        <taxon>Burkholderiales</taxon>
        <taxon>Comamonadaceae</taxon>
        <taxon>Simplicispira</taxon>
    </lineage>
</organism>
<evidence type="ECO:0000256" key="4">
    <source>
        <dbReference type="ARBA" id="ARBA00022741"/>
    </source>
</evidence>
<comment type="caution">
    <text evidence="11">The sequence shown here is derived from an EMBL/GenBank/DDBJ whole genome shotgun (WGS) entry which is preliminary data.</text>
</comment>
<dbReference type="OrthoDB" id="9806954at2"/>
<gene>
    <name evidence="11" type="primary">recN</name>
    <name evidence="11" type="ORF">D3F03_09175</name>
</gene>
<dbReference type="GO" id="GO:0009432">
    <property type="term" value="P:SOS response"/>
    <property type="evidence" value="ECO:0007669"/>
    <property type="project" value="TreeGrafter"/>
</dbReference>
<comment type="similarity">
    <text evidence="2 9">Belongs to the RecN family.</text>
</comment>
<dbReference type="GO" id="GO:0043590">
    <property type="term" value="C:bacterial nucleoid"/>
    <property type="evidence" value="ECO:0007669"/>
    <property type="project" value="TreeGrafter"/>
</dbReference>
<proteinExistence type="inferred from homology"/>
<dbReference type="CDD" id="cd03241">
    <property type="entry name" value="ABC_RecN"/>
    <property type="match status" value="2"/>
</dbReference>
<sequence length="555" mass="59202">MSLRHMSLRDFVIVESLEIDFEPGFTALTGETGAGKSILIDALQLVLGARADAGIVREGAARAELSAEFDLPQEVVPWLQRGGFEADGELLLRRTVDSSGKSRGWINGTPATAAQLRELASALLDIHGQHAWQQLTRPGAVRELVDAYAHTDTGRVQQAWTTWRTAVEALSAAREAQESAGAERERLQWQIAELDKLAPQLNEWDALNEEHTRLGHAQSLMEAALAAAHHLDHEDGGACSALAQALAVLTAQEHLEPQFRETVLLLADSVAQTEEALRGLHTYLRRDALDAAQMQTLDERVALWLSLARRFKQPPGDLAQVHKGWKTALAQLEAGHDLQALAAAEHDAASRYQAAAKALTRQRSAAAPRLAEAVTSMMQDLGMVGGQFVVQLTAAAQPGSAGLDDIEFHIAGHAGQTPKLLGKVASGGELSRIALAIAVTTSARGSAGTLIFDEVDAGVGGAVAETVGRLMQQLGRERQVLAVTHLPQVAACADHHLVVSKNQTLQGANSTVVPAKGTQRVAEVARMMGGEKISRASIAHAQEMLGDGARENALE</sequence>
<keyword evidence="12" id="KW-1185">Reference proteome</keyword>
<protein>
    <recommendedName>
        <fullName evidence="3 9">DNA repair protein RecN</fullName>
    </recommendedName>
    <alternativeName>
        <fullName evidence="8 9">Recombination protein N</fullName>
    </alternativeName>
</protein>
<evidence type="ECO:0000256" key="8">
    <source>
        <dbReference type="ARBA" id="ARBA00033408"/>
    </source>
</evidence>
<dbReference type="GO" id="GO:0006310">
    <property type="term" value="P:DNA recombination"/>
    <property type="evidence" value="ECO:0007669"/>
    <property type="project" value="InterPro"/>
</dbReference>
<accession>A0A398CDW4</accession>
<comment type="function">
    <text evidence="1 9">May be involved in recombinational repair of damaged DNA.</text>
</comment>
<reference evidence="11 12" key="1">
    <citation type="submission" date="2018-09" db="EMBL/GenBank/DDBJ databases">
        <title>Draft genome of Simplicispira sp. NY-02.</title>
        <authorList>
            <person name="Im W.T."/>
        </authorList>
    </citation>
    <scope>NUCLEOTIDE SEQUENCE [LARGE SCALE GENOMIC DNA]</scope>
    <source>
        <strain evidence="11 12">NY-02</strain>
    </source>
</reference>
<evidence type="ECO:0000256" key="5">
    <source>
        <dbReference type="ARBA" id="ARBA00022763"/>
    </source>
</evidence>
<evidence type="ECO:0000313" key="11">
    <source>
        <dbReference type="EMBL" id="RID98400.1"/>
    </source>
</evidence>
<dbReference type="RefSeq" id="WP_119109065.1">
    <property type="nucleotide sequence ID" value="NZ_QXJC01000003.1"/>
</dbReference>
<keyword evidence="6" id="KW-0067">ATP-binding</keyword>
<evidence type="ECO:0000259" key="10">
    <source>
        <dbReference type="Pfam" id="PF02463"/>
    </source>
</evidence>
<evidence type="ECO:0000256" key="7">
    <source>
        <dbReference type="ARBA" id="ARBA00023204"/>
    </source>
</evidence>
<dbReference type="NCBIfam" id="NF008121">
    <property type="entry name" value="PRK10869.1"/>
    <property type="match status" value="1"/>
</dbReference>
<evidence type="ECO:0000256" key="9">
    <source>
        <dbReference type="PIRNR" id="PIRNR003128"/>
    </source>
</evidence>
<evidence type="ECO:0000256" key="3">
    <source>
        <dbReference type="ARBA" id="ARBA00021315"/>
    </source>
</evidence>
<dbReference type="GO" id="GO:0006281">
    <property type="term" value="P:DNA repair"/>
    <property type="evidence" value="ECO:0007669"/>
    <property type="project" value="UniProtKB-KW"/>
</dbReference>
<feature type="domain" description="RecF/RecN/SMC N-terminal" evidence="10">
    <location>
        <begin position="6"/>
        <end position="502"/>
    </location>
</feature>
<dbReference type="Gene3D" id="3.40.50.300">
    <property type="entry name" value="P-loop containing nucleotide triphosphate hydrolases"/>
    <property type="match status" value="2"/>
</dbReference>
<dbReference type="Proteomes" id="UP000266302">
    <property type="component" value="Unassembled WGS sequence"/>
</dbReference>
<dbReference type="FunFam" id="3.40.50.300:FF:000319">
    <property type="entry name" value="DNA repair protein RecN"/>
    <property type="match status" value="1"/>
</dbReference>
<dbReference type="PIRSF" id="PIRSF003128">
    <property type="entry name" value="RecN"/>
    <property type="match status" value="1"/>
</dbReference>
<dbReference type="EMBL" id="QXJC01000003">
    <property type="protein sequence ID" value="RID98400.1"/>
    <property type="molecule type" value="Genomic_DNA"/>
</dbReference>
<keyword evidence="7 9" id="KW-0234">DNA repair</keyword>
<dbReference type="AlphaFoldDB" id="A0A398CDW4"/>
<evidence type="ECO:0000313" key="12">
    <source>
        <dbReference type="Proteomes" id="UP000266302"/>
    </source>
</evidence>
<evidence type="ECO:0000256" key="1">
    <source>
        <dbReference type="ARBA" id="ARBA00003618"/>
    </source>
</evidence>